<comment type="caution">
    <text evidence="1">The sequence shown here is derived from an EMBL/GenBank/DDBJ whole genome shotgun (WGS) entry which is preliminary data.</text>
</comment>
<sequence>MYGLAAGVWNTKEGVGALVLECIGDLLRRRPEALLQIREKVINRILRMPRLQRRIDPFLRVEGLLRELPQIHHYHRNGDVLDWDLRLEN</sequence>
<dbReference type="OrthoDB" id="1878996at2759"/>
<keyword evidence="2" id="KW-1185">Reference proteome</keyword>
<evidence type="ECO:0000313" key="1">
    <source>
        <dbReference type="EMBL" id="KAG0491929.1"/>
    </source>
</evidence>
<protein>
    <submittedName>
        <fullName evidence="1">Uncharacterized protein</fullName>
    </submittedName>
</protein>
<dbReference type="AlphaFoldDB" id="A0A835RIG2"/>
<organism evidence="1 2">
    <name type="scientific">Vanilla planifolia</name>
    <name type="common">Vanilla</name>
    <dbReference type="NCBI Taxonomy" id="51239"/>
    <lineage>
        <taxon>Eukaryota</taxon>
        <taxon>Viridiplantae</taxon>
        <taxon>Streptophyta</taxon>
        <taxon>Embryophyta</taxon>
        <taxon>Tracheophyta</taxon>
        <taxon>Spermatophyta</taxon>
        <taxon>Magnoliopsida</taxon>
        <taxon>Liliopsida</taxon>
        <taxon>Asparagales</taxon>
        <taxon>Orchidaceae</taxon>
        <taxon>Vanilloideae</taxon>
        <taxon>Vanilleae</taxon>
        <taxon>Vanilla</taxon>
    </lineage>
</organism>
<accession>A0A835RIG2</accession>
<dbReference type="EMBL" id="JADCNL010000002">
    <property type="protein sequence ID" value="KAG0491929.1"/>
    <property type="molecule type" value="Genomic_DNA"/>
</dbReference>
<proteinExistence type="predicted"/>
<reference evidence="1 2" key="1">
    <citation type="journal article" date="2020" name="Nat. Food">
        <title>A phased Vanilla planifolia genome enables genetic improvement of flavour and production.</title>
        <authorList>
            <person name="Hasing T."/>
            <person name="Tang H."/>
            <person name="Brym M."/>
            <person name="Khazi F."/>
            <person name="Huang T."/>
            <person name="Chambers A.H."/>
        </authorList>
    </citation>
    <scope>NUCLEOTIDE SEQUENCE [LARGE SCALE GENOMIC DNA]</scope>
    <source>
        <tissue evidence="1">Leaf</tissue>
    </source>
</reference>
<name>A0A835RIG2_VANPL</name>
<dbReference type="Proteomes" id="UP000636800">
    <property type="component" value="Chromosome 2"/>
</dbReference>
<evidence type="ECO:0000313" key="2">
    <source>
        <dbReference type="Proteomes" id="UP000636800"/>
    </source>
</evidence>
<gene>
    <name evidence="1" type="ORF">HPP92_005327</name>
</gene>